<dbReference type="InterPro" id="IPR003280">
    <property type="entry name" value="2pore_dom_K_chnl"/>
</dbReference>
<sequence length="369" mass="42828">MEVLEEKVNLYESNGFSLEKLLENEKEKCQKLTEAKDKEIEQLWLEIDSKQAIIGALEELQANSKSQFEKRNKTTSDKPKEKTHPAISKIESYVDDHNNLIVECPDIWVFRNSFFFAGVVGTTIGYGDVYPTTRGGKIFSMFYALTSVPFFNFLLGKICESVRVFLFSKENGALTDKKKSELILLYTLVGMLITMFIPAVLFKFIENRTFLDAFYFVVISLTTVGFGDITPSFKDSLIFVIYRFMVLMWIFFGLAYIGGLAPLINEIFNNYIYAELYMKVKRQFSERWLRQNEEAAKISELVQKVHVQEILTEFEDELNAYRNTLYFLSWSGESYNEYQIHPTGEKTPTYKCNDDSYFSFLILTTVTKI</sequence>
<dbReference type="AlphaFoldDB" id="E4XTB1"/>
<evidence type="ECO:0000256" key="3">
    <source>
        <dbReference type="ARBA" id="ARBA00022692"/>
    </source>
</evidence>
<dbReference type="Pfam" id="PF07885">
    <property type="entry name" value="Ion_trans_2"/>
    <property type="match status" value="2"/>
</dbReference>
<keyword evidence="4 9" id="KW-1133">Transmembrane helix</keyword>
<dbReference type="InterPro" id="IPR013099">
    <property type="entry name" value="K_chnl_dom"/>
</dbReference>
<evidence type="ECO:0000313" key="11">
    <source>
        <dbReference type="EMBL" id="CBY12973.1"/>
    </source>
</evidence>
<evidence type="ECO:0000256" key="9">
    <source>
        <dbReference type="SAM" id="Phobius"/>
    </source>
</evidence>
<comment type="subcellular location">
    <subcellularLocation>
        <location evidence="1">Membrane</location>
        <topology evidence="1">Multi-pass membrane protein</topology>
    </subcellularLocation>
</comment>
<dbReference type="GO" id="GO:0015271">
    <property type="term" value="F:outward rectifier potassium channel activity"/>
    <property type="evidence" value="ECO:0007669"/>
    <property type="project" value="TreeGrafter"/>
</dbReference>
<dbReference type="PANTHER" id="PTHR11003">
    <property type="entry name" value="POTASSIUM CHANNEL, SUBFAMILY K"/>
    <property type="match status" value="1"/>
</dbReference>
<dbReference type="GO" id="GO:0005886">
    <property type="term" value="C:plasma membrane"/>
    <property type="evidence" value="ECO:0007669"/>
    <property type="project" value="TreeGrafter"/>
</dbReference>
<keyword evidence="12" id="KW-1185">Reference proteome</keyword>
<evidence type="ECO:0000313" key="12">
    <source>
        <dbReference type="Proteomes" id="UP000001307"/>
    </source>
</evidence>
<evidence type="ECO:0000256" key="7">
    <source>
        <dbReference type="ARBA" id="ARBA00023303"/>
    </source>
</evidence>
<comment type="similarity">
    <text evidence="8">Belongs to the two pore domain potassium channel (TC 1.A.1.8) family.</text>
</comment>
<keyword evidence="7 8" id="KW-0407">Ion channel</keyword>
<keyword evidence="5 8" id="KW-0406">Ion transport</keyword>
<feature type="domain" description="Potassium channel" evidence="10">
    <location>
        <begin position="191"/>
        <end position="261"/>
    </location>
</feature>
<evidence type="ECO:0000256" key="1">
    <source>
        <dbReference type="ARBA" id="ARBA00004141"/>
    </source>
</evidence>
<dbReference type="GO" id="GO:0030322">
    <property type="term" value="P:stabilization of membrane potential"/>
    <property type="evidence" value="ECO:0007669"/>
    <property type="project" value="TreeGrafter"/>
</dbReference>
<evidence type="ECO:0000256" key="5">
    <source>
        <dbReference type="ARBA" id="ARBA00023065"/>
    </source>
</evidence>
<feature type="transmembrane region" description="Helical" evidence="9">
    <location>
        <begin position="240"/>
        <end position="264"/>
    </location>
</feature>
<feature type="domain" description="Potassium channel" evidence="10">
    <location>
        <begin position="106"/>
        <end position="159"/>
    </location>
</feature>
<feature type="transmembrane region" description="Helical" evidence="9">
    <location>
        <begin position="213"/>
        <end position="233"/>
    </location>
</feature>
<keyword evidence="6 9" id="KW-0472">Membrane</keyword>
<name>E4XTB1_OIKDI</name>
<evidence type="ECO:0000256" key="4">
    <source>
        <dbReference type="ARBA" id="ARBA00022989"/>
    </source>
</evidence>
<proteinExistence type="inferred from homology"/>
<protein>
    <recommendedName>
        <fullName evidence="10">Potassium channel domain-containing protein</fullName>
    </recommendedName>
</protein>
<keyword evidence="2 8" id="KW-0813">Transport</keyword>
<evidence type="ECO:0000256" key="8">
    <source>
        <dbReference type="RuleBase" id="RU003857"/>
    </source>
</evidence>
<dbReference type="Gene3D" id="1.10.287.70">
    <property type="match status" value="1"/>
</dbReference>
<dbReference type="PRINTS" id="PR01333">
    <property type="entry name" value="2POREKCHANEL"/>
</dbReference>
<dbReference type="EMBL" id="FN653151">
    <property type="protein sequence ID" value="CBY12973.1"/>
    <property type="molecule type" value="Genomic_DNA"/>
</dbReference>
<feature type="transmembrane region" description="Helical" evidence="9">
    <location>
        <begin position="183"/>
        <end position="201"/>
    </location>
</feature>
<dbReference type="OrthoDB" id="297496at2759"/>
<dbReference type="InParanoid" id="E4XTB1"/>
<dbReference type="PANTHER" id="PTHR11003:SF345">
    <property type="entry name" value="TWIK FAMILY OF POTASSIUM CHANNELS PROTEIN 18"/>
    <property type="match status" value="1"/>
</dbReference>
<evidence type="ECO:0000259" key="10">
    <source>
        <dbReference type="Pfam" id="PF07885"/>
    </source>
</evidence>
<organism evidence="11">
    <name type="scientific">Oikopleura dioica</name>
    <name type="common">Tunicate</name>
    <dbReference type="NCBI Taxonomy" id="34765"/>
    <lineage>
        <taxon>Eukaryota</taxon>
        <taxon>Metazoa</taxon>
        <taxon>Chordata</taxon>
        <taxon>Tunicata</taxon>
        <taxon>Appendicularia</taxon>
        <taxon>Copelata</taxon>
        <taxon>Oikopleuridae</taxon>
        <taxon>Oikopleura</taxon>
    </lineage>
</organism>
<dbReference type="GO" id="GO:0022841">
    <property type="term" value="F:potassium ion leak channel activity"/>
    <property type="evidence" value="ECO:0007669"/>
    <property type="project" value="TreeGrafter"/>
</dbReference>
<keyword evidence="3 8" id="KW-0812">Transmembrane</keyword>
<dbReference type="SUPFAM" id="SSF81324">
    <property type="entry name" value="Voltage-gated potassium channels"/>
    <property type="match status" value="2"/>
</dbReference>
<evidence type="ECO:0000256" key="2">
    <source>
        <dbReference type="ARBA" id="ARBA00022448"/>
    </source>
</evidence>
<reference evidence="11" key="1">
    <citation type="journal article" date="2010" name="Science">
        <title>Plasticity of animal genome architecture unmasked by rapid evolution of a pelagic tunicate.</title>
        <authorList>
            <person name="Denoeud F."/>
            <person name="Henriet S."/>
            <person name="Mungpakdee S."/>
            <person name="Aury J.M."/>
            <person name="Da Silva C."/>
            <person name="Brinkmann H."/>
            <person name="Mikhaleva J."/>
            <person name="Olsen L.C."/>
            <person name="Jubin C."/>
            <person name="Canestro C."/>
            <person name="Bouquet J.M."/>
            <person name="Danks G."/>
            <person name="Poulain J."/>
            <person name="Campsteijn C."/>
            <person name="Adamski M."/>
            <person name="Cross I."/>
            <person name="Yadetie F."/>
            <person name="Muffato M."/>
            <person name="Louis A."/>
            <person name="Butcher S."/>
            <person name="Tsagkogeorga G."/>
            <person name="Konrad A."/>
            <person name="Singh S."/>
            <person name="Jensen M.F."/>
            <person name="Cong E.H."/>
            <person name="Eikeseth-Otteraa H."/>
            <person name="Noel B."/>
            <person name="Anthouard V."/>
            <person name="Porcel B.M."/>
            <person name="Kachouri-Lafond R."/>
            <person name="Nishino A."/>
            <person name="Ugolini M."/>
            <person name="Chourrout P."/>
            <person name="Nishida H."/>
            <person name="Aasland R."/>
            <person name="Huzurbazar S."/>
            <person name="Westhof E."/>
            <person name="Delsuc F."/>
            <person name="Lehrach H."/>
            <person name="Reinhardt R."/>
            <person name="Weissenbach J."/>
            <person name="Roy S.W."/>
            <person name="Artiguenave F."/>
            <person name="Postlethwait J.H."/>
            <person name="Manak J.R."/>
            <person name="Thompson E.M."/>
            <person name="Jaillon O."/>
            <person name="Du Pasquier L."/>
            <person name="Boudinot P."/>
            <person name="Liberles D.A."/>
            <person name="Volff J.N."/>
            <person name="Philippe H."/>
            <person name="Lenhard B."/>
            <person name="Roest Crollius H."/>
            <person name="Wincker P."/>
            <person name="Chourrout D."/>
        </authorList>
    </citation>
    <scope>NUCLEOTIDE SEQUENCE [LARGE SCALE GENOMIC DNA]</scope>
</reference>
<evidence type="ECO:0000256" key="6">
    <source>
        <dbReference type="ARBA" id="ARBA00023136"/>
    </source>
</evidence>
<gene>
    <name evidence="11" type="ORF">GSOID_T00003046001</name>
</gene>
<dbReference type="Proteomes" id="UP000001307">
    <property type="component" value="Unassembled WGS sequence"/>
</dbReference>
<accession>E4XTB1</accession>